<dbReference type="STRING" id="1442368.A0A0D2E0P5"/>
<evidence type="ECO:0000256" key="6">
    <source>
        <dbReference type="RuleBase" id="RU003345"/>
    </source>
</evidence>
<accession>A0A0D2E0P5</accession>
<sequence length="491" mass="53040">MATTYKVPAVADLRHHYINGEYVPSSEPATLTLLNPTDGSVVTEHIPVAGRDDVDRAVKHAEAAFNGEWSRITSLQRSQLINRLADLVEEHLEDILRLDSLSSGVPISLIPKREKNYIVNTLRYFAGWCDKQNGDYFPADDGFVKLVRHEPLGVCVGICPFNGPVSTMILKVGPALATGNVIIIKPSEKTPLGSLAIAPLFKLAGIPDGVVQVLTGPGSTGAILASHMRVRKVSFTGSVPTGKKIQILAAESNLKRVTLELGGKSPAVVFGDANIDNAVTWTSNGILTRTGQMCVAASRVYVQKSVAEEFTQKYVQRLKDAVKDFGDPQDPDVSYGPLVDDIAFTRVKKMIERGKDEARLVVGGNTLSNTGCFIEPTVFVDPKPDAQVLREEVFGPVAVVQTFETEDEVVDLANDTEYGLMAGVFTTDINRALRVSAKIDSGVVGINCVSVMNLQVPFGGKKASGIGREFGSYVLRAYTEPKTIIINMNLP</sequence>
<dbReference type="EC" id="1.2.1.3" evidence="3"/>
<feature type="active site" evidence="5">
    <location>
        <position position="260"/>
    </location>
</feature>
<dbReference type="InterPro" id="IPR029510">
    <property type="entry name" value="Ald_DH_CS_GLU"/>
</dbReference>
<evidence type="ECO:0000256" key="1">
    <source>
        <dbReference type="ARBA" id="ARBA00009986"/>
    </source>
</evidence>
<dbReference type="GeneID" id="25302347"/>
<name>A0A0D2E0P5_9EURO</name>
<dbReference type="HOGENOM" id="CLU_005391_0_1_1"/>
<dbReference type="PROSITE" id="PS00687">
    <property type="entry name" value="ALDEHYDE_DEHYDR_GLU"/>
    <property type="match status" value="1"/>
</dbReference>
<gene>
    <name evidence="8" type="ORF">Z517_02857</name>
</gene>
<dbReference type="VEuPathDB" id="FungiDB:Z517_02857"/>
<evidence type="ECO:0000256" key="3">
    <source>
        <dbReference type="ARBA" id="ARBA00024226"/>
    </source>
</evidence>
<evidence type="ECO:0000256" key="5">
    <source>
        <dbReference type="PROSITE-ProRule" id="PRU10007"/>
    </source>
</evidence>
<dbReference type="PANTHER" id="PTHR11699">
    <property type="entry name" value="ALDEHYDE DEHYDROGENASE-RELATED"/>
    <property type="match status" value="1"/>
</dbReference>
<dbReference type="Gene3D" id="3.40.309.10">
    <property type="entry name" value="Aldehyde Dehydrogenase, Chain A, domain 2"/>
    <property type="match status" value="1"/>
</dbReference>
<dbReference type="InterPro" id="IPR016160">
    <property type="entry name" value="Ald_DH_CS_CYS"/>
</dbReference>
<evidence type="ECO:0000313" key="8">
    <source>
        <dbReference type="EMBL" id="KIW83611.1"/>
    </source>
</evidence>
<evidence type="ECO:0000313" key="9">
    <source>
        <dbReference type="Proteomes" id="UP000053029"/>
    </source>
</evidence>
<keyword evidence="9" id="KW-1185">Reference proteome</keyword>
<organism evidence="8 9">
    <name type="scientific">Fonsecaea pedrosoi CBS 271.37</name>
    <dbReference type="NCBI Taxonomy" id="1442368"/>
    <lineage>
        <taxon>Eukaryota</taxon>
        <taxon>Fungi</taxon>
        <taxon>Dikarya</taxon>
        <taxon>Ascomycota</taxon>
        <taxon>Pezizomycotina</taxon>
        <taxon>Eurotiomycetes</taxon>
        <taxon>Chaetothyriomycetidae</taxon>
        <taxon>Chaetothyriales</taxon>
        <taxon>Herpotrichiellaceae</taxon>
        <taxon>Fonsecaea</taxon>
    </lineage>
</organism>
<protein>
    <recommendedName>
        <fullName evidence="3">aldehyde dehydrogenase (NAD(+))</fullName>
        <ecNumber evidence="3">1.2.1.3</ecNumber>
    </recommendedName>
</protein>
<dbReference type="EMBL" id="KN846970">
    <property type="protein sequence ID" value="KIW83611.1"/>
    <property type="molecule type" value="Genomic_DNA"/>
</dbReference>
<proteinExistence type="inferred from homology"/>
<dbReference type="Gene3D" id="3.40.605.10">
    <property type="entry name" value="Aldehyde Dehydrogenase, Chain A, domain 1"/>
    <property type="match status" value="1"/>
</dbReference>
<dbReference type="AlphaFoldDB" id="A0A0D2E0P5"/>
<evidence type="ECO:0000256" key="4">
    <source>
        <dbReference type="ARBA" id="ARBA00049194"/>
    </source>
</evidence>
<dbReference type="Pfam" id="PF00171">
    <property type="entry name" value="Aldedh"/>
    <property type="match status" value="1"/>
</dbReference>
<reference evidence="8 9" key="1">
    <citation type="submission" date="2015-01" db="EMBL/GenBank/DDBJ databases">
        <title>The Genome Sequence of Fonsecaea pedrosoi CBS 271.37.</title>
        <authorList>
            <consortium name="The Broad Institute Genomics Platform"/>
            <person name="Cuomo C."/>
            <person name="de Hoog S."/>
            <person name="Gorbushina A."/>
            <person name="Stielow B."/>
            <person name="Teixiera M."/>
            <person name="Abouelleil A."/>
            <person name="Chapman S.B."/>
            <person name="Priest M."/>
            <person name="Young S.K."/>
            <person name="Wortman J."/>
            <person name="Nusbaum C."/>
            <person name="Birren B."/>
        </authorList>
    </citation>
    <scope>NUCLEOTIDE SEQUENCE [LARGE SCALE GENOMIC DNA]</scope>
    <source>
        <strain evidence="8 9">CBS 271.37</strain>
    </source>
</reference>
<dbReference type="PROSITE" id="PS00070">
    <property type="entry name" value="ALDEHYDE_DEHYDR_CYS"/>
    <property type="match status" value="1"/>
</dbReference>
<dbReference type="InterPro" id="IPR016161">
    <property type="entry name" value="Ald_DH/histidinol_DH"/>
</dbReference>
<dbReference type="FunFam" id="3.40.605.10:FF:000007">
    <property type="entry name" value="NAD/NADP-dependent betaine aldehyde dehydrogenase"/>
    <property type="match status" value="1"/>
</dbReference>
<feature type="domain" description="Aldehyde dehydrogenase" evidence="7">
    <location>
        <begin position="23"/>
        <end position="484"/>
    </location>
</feature>
<dbReference type="InterPro" id="IPR016162">
    <property type="entry name" value="Ald_DH_N"/>
</dbReference>
<evidence type="ECO:0000259" key="7">
    <source>
        <dbReference type="Pfam" id="PF00171"/>
    </source>
</evidence>
<comment type="similarity">
    <text evidence="1 6">Belongs to the aldehyde dehydrogenase family.</text>
</comment>
<keyword evidence="2 6" id="KW-0560">Oxidoreductase</keyword>
<dbReference type="GO" id="GO:0004029">
    <property type="term" value="F:aldehyde dehydrogenase (NAD+) activity"/>
    <property type="evidence" value="ECO:0007669"/>
    <property type="project" value="UniProtKB-EC"/>
</dbReference>
<dbReference type="InterPro" id="IPR016163">
    <property type="entry name" value="Ald_DH_C"/>
</dbReference>
<dbReference type="SUPFAM" id="SSF53720">
    <property type="entry name" value="ALDH-like"/>
    <property type="match status" value="1"/>
</dbReference>
<comment type="catalytic activity">
    <reaction evidence="4">
        <text>an aldehyde + NAD(+) + H2O = a carboxylate + NADH + 2 H(+)</text>
        <dbReference type="Rhea" id="RHEA:16185"/>
        <dbReference type="ChEBI" id="CHEBI:15377"/>
        <dbReference type="ChEBI" id="CHEBI:15378"/>
        <dbReference type="ChEBI" id="CHEBI:17478"/>
        <dbReference type="ChEBI" id="CHEBI:29067"/>
        <dbReference type="ChEBI" id="CHEBI:57540"/>
        <dbReference type="ChEBI" id="CHEBI:57945"/>
        <dbReference type="EC" id="1.2.1.3"/>
    </reaction>
</comment>
<dbReference type="OrthoDB" id="310895at2759"/>
<dbReference type="FunFam" id="3.40.309.10:FF:000012">
    <property type="entry name" value="Betaine aldehyde dehydrogenase"/>
    <property type="match status" value="1"/>
</dbReference>
<dbReference type="InterPro" id="IPR015590">
    <property type="entry name" value="Aldehyde_DH_dom"/>
</dbReference>
<evidence type="ECO:0000256" key="2">
    <source>
        <dbReference type="ARBA" id="ARBA00023002"/>
    </source>
</evidence>
<dbReference type="RefSeq" id="XP_013287419.1">
    <property type="nucleotide sequence ID" value="XM_013431965.1"/>
</dbReference>
<dbReference type="Proteomes" id="UP000053029">
    <property type="component" value="Unassembled WGS sequence"/>
</dbReference>